<keyword evidence="6 7" id="KW-0472">Membrane</keyword>
<dbReference type="EMBL" id="PGXC01000001">
    <property type="protein sequence ID" value="PKK92224.1"/>
    <property type="molecule type" value="Genomic_DNA"/>
</dbReference>
<dbReference type="SUPFAM" id="SSF161098">
    <property type="entry name" value="MetI-like"/>
    <property type="match status" value="1"/>
</dbReference>
<dbReference type="PROSITE" id="PS50928">
    <property type="entry name" value="ABC_TM1"/>
    <property type="match status" value="1"/>
</dbReference>
<dbReference type="Pfam" id="PF00528">
    <property type="entry name" value="BPD_transp_1"/>
    <property type="match status" value="1"/>
</dbReference>
<keyword evidence="5 7" id="KW-1133">Transmembrane helix</keyword>
<dbReference type="PANTHER" id="PTHR30193">
    <property type="entry name" value="ABC TRANSPORTER PERMEASE PROTEIN"/>
    <property type="match status" value="1"/>
</dbReference>
<dbReference type="AlphaFoldDB" id="A0A2N1PV55"/>
<protein>
    <recommendedName>
        <fullName evidence="8">ABC transmembrane type-1 domain-containing protein</fullName>
    </recommendedName>
</protein>
<feature type="transmembrane region" description="Helical" evidence="7">
    <location>
        <begin position="111"/>
        <end position="131"/>
    </location>
</feature>
<feature type="transmembrane region" description="Helical" evidence="7">
    <location>
        <begin position="7"/>
        <end position="26"/>
    </location>
</feature>
<dbReference type="GO" id="GO:0005886">
    <property type="term" value="C:plasma membrane"/>
    <property type="evidence" value="ECO:0007669"/>
    <property type="project" value="UniProtKB-SubCell"/>
</dbReference>
<reference evidence="9 10" key="1">
    <citation type="journal article" date="2017" name="ISME J.">
        <title>Potential for microbial H2 and metal transformations associated with novel bacteria and archaea in deep terrestrial subsurface sediments.</title>
        <authorList>
            <person name="Hernsdorf A.W."/>
            <person name="Amano Y."/>
            <person name="Miyakawa K."/>
            <person name="Ise K."/>
            <person name="Suzuki Y."/>
            <person name="Anantharaman K."/>
            <person name="Probst A."/>
            <person name="Burstein D."/>
            <person name="Thomas B.C."/>
            <person name="Banfield J.F."/>
        </authorList>
    </citation>
    <scope>NUCLEOTIDE SEQUENCE [LARGE SCALE GENOMIC DNA]</scope>
    <source>
        <strain evidence="9">HGW-Wallbacteria-1</strain>
    </source>
</reference>
<dbReference type="Proteomes" id="UP000233256">
    <property type="component" value="Unassembled WGS sequence"/>
</dbReference>
<dbReference type="GO" id="GO:0055085">
    <property type="term" value="P:transmembrane transport"/>
    <property type="evidence" value="ECO:0007669"/>
    <property type="project" value="InterPro"/>
</dbReference>
<evidence type="ECO:0000256" key="1">
    <source>
        <dbReference type="ARBA" id="ARBA00004651"/>
    </source>
</evidence>
<dbReference type="InterPro" id="IPR035906">
    <property type="entry name" value="MetI-like_sf"/>
</dbReference>
<feature type="domain" description="ABC transmembrane type-1" evidence="8">
    <location>
        <begin position="74"/>
        <end position="298"/>
    </location>
</feature>
<feature type="transmembrane region" description="Helical" evidence="7">
    <location>
        <begin position="209"/>
        <end position="233"/>
    </location>
</feature>
<proteinExistence type="inferred from homology"/>
<name>A0A2N1PV55_9BACT</name>
<accession>A0A2N1PV55</accession>
<feature type="transmembrane region" description="Helical" evidence="7">
    <location>
        <begin position="70"/>
        <end position="99"/>
    </location>
</feature>
<comment type="similarity">
    <text evidence="7">Belongs to the binding-protein-dependent transport system permease family.</text>
</comment>
<dbReference type="InterPro" id="IPR051393">
    <property type="entry name" value="ABC_transporter_permease"/>
</dbReference>
<evidence type="ECO:0000256" key="6">
    <source>
        <dbReference type="ARBA" id="ARBA00023136"/>
    </source>
</evidence>
<dbReference type="InterPro" id="IPR000515">
    <property type="entry name" value="MetI-like"/>
</dbReference>
<keyword evidence="3" id="KW-1003">Cell membrane</keyword>
<gene>
    <name evidence="9" type="ORF">CVV64_02090</name>
</gene>
<sequence>MKTKDNLVAYLFLAPFLIIFAVFLGYPTIYSLYLSLHRATIYSDWYNVFADMKFVGLDNYVKLLTTDVKFWWSVIVTGIYAFLTIPTSIGISLVLAVLLNNKFRGKSFFRSAFFLPNVLDMLVVGIIWVFIYTPKVGVVDIFLSKIGIHTFSQIGVLDNPWTALPGIALAMILKGAGFGMILFLTAIQNIPSSVYEAADIDGANWWHKLWYITLPLVKPIILFMVVTGTLASLNAFTEIYAMTNATGGPAVQVLGTTAGATRLSGFYLFKNFESGQYGYAAAISYLMLVLALVVSLINVKFLGKGE</sequence>
<comment type="caution">
    <text evidence="9">The sequence shown here is derived from an EMBL/GenBank/DDBJ whole genome shotgun (WGS) entry which is preliminary data.</text>
</comment>
<keyword evidence="4 7" id="KW-0812">Transmembrane</keyword>
<keyword evidence="2 7" id="KW-0813">Transport</keyword>
<feature type="transmembrane region" description="Helical" evidence="7">
    <location>
        <begin position="277"/>
        <end position="299"/>
    </location>
</feature>
<feature type="transmembrane region" description="Helical" evidence="7">
    <location>
        <begin position="167"/>
        <end position="188"/>
    </location>
</feature>
<evidence type="ECO:0000259" key="8">
    <source>
        <dbReference type="PROSITE" id="PS50928"/>
    </source>
</evidence>
<organism evidence="9 10">
    <name type="scientific">Candidatus Wallbacteria bacterium HGW-Wallbacteria-1</name>
    <dbReference type="NCBI Taxonomy" id="2013854"/>
    <lineage>
        <taxon>Bacteria</taxon>
        <taxon>Candidatus Walliibacteriota</taxon>
    </lineage>
</organism>
<evidence type="ECO:0000256" key="3">
    <source>
        <dbReference type="ARBA" id="ARBA00022475"/>
    </source>
</evidence>
<evidence type="ECO:0000256" key="4">
    <source>
        <dbReference type="ARBA" id="ARBA00022692"/>
    </source>
</evidence>
<evidence type="ECO:0000313" key="9">
    <source>
        <dbReference type="EMBL" id="PKK92224.1"/>
    </source>
</evidence>
<evidence type="ECO:0000256" key="2">
    <source>
        <dbReference type="ARBA" id="ARBA00022448"/>
    </source>
</evidence>
<dbReference type="CDD" id="cd06261">
    <property type="entry name" value="TM_PBP2"/>
    <property type="match status" value="1"/>
</dbReference>
<dbReference type="PANTHER" id="PTHR30193:SF37">
    <property type="entry name" value="INNER MEMBRANE ABC TRANSPORTER PERMEASE PROTEIN YCJO"/>
    <property type="match status" value="1"/>
</dbReference>
<dbReference type="Gene3D" id="1.10.3720.10">
    <property type="entry name" value="MetI-like"/>
    <property type="match status" value="1"/>
</dbReference>
<evidence type="ECO:0000256" key="5">
    <source>
        <dbReference type="ARBA" id="ARBA00022989"/>
    </source>
</evidence>
<evidence type="ECO:0000313" key="10">
    <source>
        <dbReference type="Proteomes" id="UP000233256"/>
    </source>
</evidence>
<comment type="subcellular location">
    <subcellularLocation>
        <location evidence="1 7">Cell membrane</location>
        <topology evidence="1 7">Multi-pass membrane protein</topology>
    </subcellularLocation>
</comment>
<evidence type="ECO:0000256" key="7">
    <source>
        <dbReference type="RuleBase" id="RU363032"/>
    </source>
</evidence>